<evidence type="ECO:0000256" key="2">
    <source>
        <dbReference type="ARBA" id="ARBA00004394"/>
    </source>
</evidence>
<comment type="caution">
    <text evidence="8">The sequence shown here is derived from an EMBL/GenBank/DDBJ whole genome shotgun (WGS) entry which is preliminary data.</text>
</comment>
<dbReference type="InterPro" id="IPR003689">
    <property type="entry name" value="ZIP"/>
</dbReference>
<feature type="transmembrane region" description="Helical" evidence="7">
    <location>
        <begin position="174"/>
        <end position="198"/>
    </location>
</feature>
<evidence type="ECO:0000256" key="3">
    <source>
        <dbReference type="ARBA" id="ARBA00022692"/>
    </source>
</evidence>
<evidence type="ECO:0000313" key="9">
    <source>
        <dbReference type="Proteomes" id="UP000007264"/>
    </source>
</evidence>
<reference evidence="8 9" key="1">
    <citation type="journal article" date="2012" name="Genome Biol.">
        <title>The genome of the polar eukaryotic microalga coccomyxa subellipsoidea reveals traits of cold adaptation.</title>
        <authorList>
            <person name="Blanc G."/>
            <person name="Agarkova I."/>
            <person name="Grimwood J."/>
            <person name="Kuo A."/>
            <person name="Brueggeman A."/>
            <person name="Dunigan D."/>
            <person name="Gurnon J."/>
            <person name="Ladunga I."/>
            <person name="Lindquist E."/>
            <person name="Lucas S."/>
            <person name="Pangilinan J."/>
            <person name="Proschold T."/>
            <person name="Salamov A."/>
            <person name="Schmutz J."/>
            <person name="Weeks D."/>
            <person name="Yamada T."/>
            <person name="Claverie J.M."/>
            <person name="Grigoriev I."/>
            <person name="Van Etten J."/>
            <person name="Lomsadze A."/>
            <person name="Borodovsky M."/>
        </authorList>
    </citation>
    <scope>NUCLEOTIDE SEQUENCE [LARGE SCALE GENOMIC DNA]</scope>
    <source>
        <strain evidence="8 9">C-169</strain>
    </source>
</reference>
<dbReference type="GO" id="GO:0000139">
    <property type="term" value="C:Golgi membrane"/>
    <property type="evidence" value="ECO:0007669"/>
    <property type="project" value="UniProtKB-SubCell"/>
</dbReference>
<dbReference type="eggNOG" id="KOG3907">
    <property type="taxonomic scope" value="Eukaryota"/>
</dbReference>
<evidence type="ECO:0000256" key="4">
    <source>
        <dbReference type="ARBA" id="ARBA00022989"/>
    </source>
</evidence>
<keyword evidence="9" id="KW-1185">Reference proteome</keyword>
<comment type="subcellular location">
    <subcellularLocation>
        <location evidence="1">Endomembrane system</location>
        <topology evidence="1">Multi-pass membrane protein</topology>
    </subcellularLocation>
    <subcellularLocation>
        <location evidence="2">Golgi apparatus membrane</location>
    </subcellularLocation>
</comment>
<evidence type="ECO:0000313" key="8">
    <source>
        <dbReference type="EMBL" id="EIE18719.1"/>
    </source>
</evidence>
<dbReference type="OrthoDB" id="512333at2759"/>
<keyword evidence="6 7" id="KW-0472">Membrane</keyword>
<dbReference type="EMBL" id="AGSI01000022">
    <property type="protein sequence ID" value="EIE18719.1"/>
    <property type="molecule type" value="Genomic_DNA"/>
</dbReference>
<keyword evidence="3 7" id="KW-0812">Transmembrane</keyword>
<gene>
    <name evidence="8" type="ORF">COCSUDRAFT_45190</name>
</gene>
<feature type="transmembrane region" description="Helical" evidence="7">
    <location>
        <begin position="31"/>
        <end position="52"/>
    </location>
</feature>
<organism evidence="8 9">
    <name type="scientific">Coccomyxa subellipsoidea (strain C-169)</name>
    <name type="common">Green microalga</name>
    <dbReference type="NCBI Taxonomy" id="574566"/>
    <lineage>
        <taxon>Eukaryota</taxon>
        <taxon>Viridiplantae</taxon>
        <taxon>Chlorophyta</taxon>
        <taxon>core chlorophytes</taxon>
        <taxon>Trebouxiophyceae</taxon>
        <taxon>Trebouxiophyceae incertae sedis</taxon>
        <taxon>Coccomyxaceae</taxon>
        <taxon>Coccomyxa</taxon>
        <taxon>Coccomyxa subellipsoidea</taxon>
    </lineage>
</organism>
<dbReference type="GO" id="GO:0046873">
    <property type="term" value="F:metal ion transmembrane transporter activity"/>
    <property type="evidence" value="ECO:0007669"/>
    <property type="project" value="InterPro"/>
</dbReference>
<evidence type="ECO:0000256" key="5">
    <source>
        <dbReference type="ARBA" id="ARBA00023034"/>
    </source>
</evidence>
<feature type="transmembrane region" description="Helical" evidence="7">
    <location>
        <begin position="240"/>
        <end position="262"/>
    </location>
</feature>
<accession>I0YK00</accession>
<evidence type="ECO:0000256" key="6">
    <source>
        <dbReference type="ARBA" id="ARBA00023136"/>
    </source>
</evidence>
<keyword evidence="5" id="KW-0333">Golgi apparatus</keyword>
<dbReference type="PANTHER" id="PTHR16133">
    <property type="entry name" value="SOLUTE CARRIER FAMILY 39 ZINC TRANSPORTER , MEMBER 9-RELATED"/>
    <property type="match status" value="1"/>
</dbReference>
<dbReference type="PANTHER" id="PTHR16133:SF0">
    <property type="entry name" value="ZINC_IRON REGULATED TRANSPORTER-RELATED PROTEIN 102B, ISOFORM E"/>
    <property type="match status" value="1"/>
</dbReference>
<dbReference type="Pfam" id="PF02535">
    <property type="entry name" value="Zip"/>
    <property type="match status" value="1"/>
</dbReference>
<dbReference type="GeneID" id="17036648"/>
<dbReference type="AlphaFoldDB" id="I0YK00"/>
<dbReference type="GO" id="GO:0006829">
    <property type="term" value="P:zinc ion transport"/>
    <property type="evidence" value="ECO:0007669"/>
    <property type="project" value="InterPro"/>
</dbReference>
<feature type="transmembrane region" description="Helical" evidence="7">
    <location>
        <begin position="274"/>
        <end position="292"/>
    </location>
</feature>
<evidence type="ECO:0000256" key="7">
    <source>
        <dbReference type="SAM" id="Phobius"/>
    </source>
</evidence>
<feature type="transmembrane region" description="Helical" evidence="7">
    <location>
        <begin position="72"/>
        <end position="88"/>
    </location>
</feature>
<dbReference type="InterPro" id="IPR045891">
    <property type="entry name" value="ZIP9"/>
</dbReference>
<name>I0YK00_COCSC</name>
<protein>
    <submittedName>
        <fullName evidence="8">Zinc/iron permease</fullName>
    </submittedName>
</protein>
<feature type="transmembrane region" description="Helical" evidence="7">
    <location>
        <begin position="210"/>
        <end position="234"/>
    </location>
</feature>
<sequence length="298" mass="30850">MALSTVWHLGVTCVVMFLAALGSGMVSEGKLAVMGALGAGLLVGTALSVIIPEGFHAFQSAQHEPGVDLPDWSVGAILVAGFLTMLLLDHVQQAMVGGGHAHAHAHTPVSSSGNIHALRREHDHLSDGDPEDETTHAQRGQSEAASRAFVGLLVHSAADGFAVGASSVSTSASLSFLVAVAMVLHKAPVAFGLSTYLLSARWSWLRTRGALLLFAGASPIVAVATFILINIAPVLSSQENIALCVLFSGGTFLYAACIHILPEIMGNKGKLSRGELAAVLLGSIVPIVFSALQGDHHH</sequence>
<dbReference type="KEGG" id="csl:COCSUDRAFT_45190"/>
<dbReference type="STRING" id="574566.I0YK00"/>
<keyword evidence="4 7" id="KW-1133">Transmembrane helix</keyword>
<feature type="transmembrane region" description="Helical" evidence="7">
    <location>
        <begin position="6"/>
        <end position="24"/>
    </location>
</feature>
<dbReference type="RefSeq" id="XP_005643263.1">
    <property type="nucleotide sequence ID" value="XM_005643206.1"/>
</dbReference>
<feature type="transmembrane region" description="Helical" evidence="7">
    <location>
        <begin position="148"/>
        <end position="168"/>
    </location>
</feature>
<evidence type="ECO:0000256" key="1">
    <source>
        <dbReference type="ARBA" id="ARBA00004127"/>
    </source>
</evidence>
<dbReference type="Proteomes" id="UP000007264">
    <property type="component" value="Unassembled WGS sequence"/>
</dbReference>
<proteinExistence type="predicted"/>